<evidence type="ECO:0000313" key="3">
    <source>
        <dbReference type="RefSeq" id="XP_028389834.1"/>
    </source>
</evidence>
<feature type="transmembrane region" description="Helical" evidence="1">
    <location>
        <begin position="16"/>
        <end position="37"/>
    </location>
</feature>
<evidence type="ECO:0000313" key="2">
    <source>
        <dbReference type="Proteomes" id="UP000504628"/>
    </source>
</evidence>
<name>A0A6J2NDH1_9CHIR</name>
<dbReference type="InParanoid" id="A0A6J2NDH1"/>
<feature type="transmembrane region" description="Helical" evidence="1">
    <location>
        <begin position="58"/>
        <end position="79"/>
    </location>
</feature>
<dbReference type="OrthoDB" id="13807at2759"/>
<dbReference type="KEGG" id="pdic:114514801"/>
<sequence length="81" mass="9003">MMDWNRPVECWKWYGVFRWVLVSSLLVHVHAELLTCLPSDVAGVCLAAAGKEMIPFEALALGLGQMFCVVVVSFLQASFTL</sequence>
<gene>
    <name evidence="3" type="primary">LOC114514801</name>
</gene>
<keyword evidence="1" id="KW-1133">Transmembrane helix</keyword>
<evidence type="ECO:0000256" key="1">
    <source>
        <dbReference type="SAM" id="Phobius"/>
    </source>
</evidence>
<dbReference type="GeneID" id="114514801"/>
<accession>A0A6J2NDH1</accession>
<proteinExistence type="predicted"/>
<reference evidence="3" key="1">
    <citation type="submission" date="2025-08" db="UniProtKB">
        <authorList>
            <consortium name="RefSeq"/>
        </authorList>
    </citation>
    <scope>IDENTIFICATION</scope>
    <source>
        <tissue evidence="3">Muscle</tissue>
    </source>
</reference>
<protein>
    <submittedName>
        <fullName evidence="3">Transmembrane protein 170A-like</fullName>
    </submittedName>
</protein>
<keyword evidence="1" id="KW-0812">Transmembrane</keyword>
<organism evidence="2 3">
    <name type="scientific">Phyllostomus discolor</name>
    <name type="common">pale spear-nosed bat</name>
    <dbReference type="NCBI Taxonomy" id="89673"/>
    <lineage>
        <taxon>Eukaryota</taxon>
        <taxon>Metazoa</taxon>
        <taxon>Chordata</taxon>
        <taxon>Craniata</taxon>
        <taxon>Vertebrata</taxon>
        <taxon>Euteleostomi</taxon>
        <taxon>Mammalia</taxon>
        <taxon>Eutheria</taxon>
        <taxon>Laurasiatheria</taxon>
        <taxon>Chiroptera</taxon>
        <taxon>Yangochiroptera</taxon>
        <taxon>Phyllostomidae</taxon>
        <taxon>Phyllostominae</taxon>
        <taxon>Phyllostomus</taxon>
    </lineage>
</organism>
<keyword evidence="2" id="KW-1185">Reference proteome</keyword>
<dbReference type="RefSeq" id="XP_028389834.1">
    <property type="nucleotide sequence ID" value="XM_028534033.2"/>
</dbReference>
<keyword evidence="1" id="KW-0472">Membrane</keyword>
<dbReference type="Proteomes" id="UP000504628">
    <property type="component" value="Chromosome 7"/>
</dbReference>
<dbReference type="AlphaFoldDB" id="A0A6J2NDH1"/>